<keyword evidence="1" id="KW-0418">Kinase</keyword>
<name>A0ABU9MU75_9GAMM</name>
<comment type="caution">
    <text evidence="1">The sequence shown here is derived from an EMBL/GenBank/DDBJ whole genome shotgun (WGS) entry which is preliminary data.</text>
</comment>
<proteinExistence type="predicted"/>
<dbReference type="PANTHER" id="PTHR30605">
    <property type="entry name" value="ANHYDRO-N-ACETYLMURAMIC ACID KINASE"/>
    <property type="match status" value="1"/>
</dbReference>
<keyword evidence="2" id="KW-1185">Reference proteome</keyword>
<dbReference type="Gene3D" id="3.30.420.40">
    <property type="match status" value="2"/>
</dbReference>
<dbReference type="Proteomes" id="UP001447008">
    <property type="component" value="Unassembled WGS sequence"/>
</dbReference>
<dbReference type="EMBL" id="JBCGCU010000004">
    <property type="protein sequence ID" value="MEM0514842.1"/>
    <property type="molecule type" value="Genomic_DNA"/>
</dbReference>
<dbReference type="RefSeq" id="WP_342676985.1">
    <property type="nucleotide sequence ID" value="NZ_JBCGCU010000004.1"/>
</dbReference>
<keyword evidence="1" id="KW-0808">Transferase</keyword>
<dbReference type="GO" id="GO:0016301">
    <property type="term" value="F:kinase activity"/>
    <property type="evidence" value="ECO:0007669"/>
    <property type="project" value="UniProtKB-KW"/>
</dbReference>
<dbReference type="PANTHER" id="PTHR30605:SF0">
    <property type="entry name" value="ANHYDRO-N-ACETYLMURAMIC ACID KINASE"/>
    <property type="match status" value="1"/>
</dbReference>
<sequence length="400" mass="43212">MHTHIERLYGIAAKSERLIIGLMSGTSMDGLDVALCRIRGVGSNTQVEVLQFTTCPYPESYQERVRQVFAKRDIDLQHLTLLNPWIGQLHGQLVNACLASWHIDPQSIDIIASHGQTIYHCPQSQHGLSDYGNATLQLGDGCHLALETGIITLSDFRQKHIAAGGEGAPLAAYGDYWYFASDDEHRVLLNMGGIANLTVLAKGAPLEQTLCADIGPGNTMLDAYVQRYFAPLEYDKNSALAKQGKVEPALLQALSAHPFLAKEMPKTTGPEVFNLAYLAQCQTQSQTQNLGHYHVLATLCEFAALEIARQLNGLAEKLGDIKVYASGGGIHNPLLMARIRAYCSAGIELNSLQQLGINPDAKEAVLFALLANDTLAGSTSSETGHLGMPGVTMGKVSFAD</sequence>
<evidence type="ECO:0000313" key="2">
    <source>
        <dbReference type="Proteomes" id="UP001447008"/>
    </source>
</evidence>
<dbReference type="InterPro" id="IPR043129">
    <property type="entry name" value="ATPase_NBD"/>
</dbReference>
<evidence type="ECO:0000313" key="1">
    <source>
        <dbReference type="EMBL" id="MEM0514842.1"/>
    </source>
</evidence>
<organism evidence="1 2">
    <name type="scientific">Pseudoalteromonas qingdaonensis</name>
    <dbReference type="NCBI Taxonomy" id="3131913"/>
    <lineage>
        <taxon>Bacteria</taxon>
        <taxon>Pseudomonadati</taxon>
        <taxon>Pseudomonadota</taxon>
        <taxon>Gammaproteobacteria</taxon>
        <taxon>Alteromonadales</taxon>
        <taxon>Pseudoalteromonadaceae</taxon>
        <taxon>Pseudoalteromonas</taxon>
    </lineage>
</organism>
<protein>
    <submittedName>
        <fullName evidence="1">Anhydro-N-acetylmuramic acid kinase</fullName>
    </submittedName>
</protein>
<dbReference type="SUPFAM" id="SSF53067">
    <property type="entry name" value="Actin-like ATPase domain"/>
    <property type="match status" value="1"/>
</dbReference>
<gene>
    <name evidence="1" type="ORF">WCN91_05285</name>
</gene>
<dbReference type="InterPro" id="IPR005338">
    <property type="entry name" value="Anhydro_N_Ac-Mur_kinase"/>
</dbReference>
<reference evidence="1 2" key="1">
    <citation type="submission" date="2024-03" db="EMBL/GenBank/DDBJ databases">
        <title>Pseudoalteromonas qingdaonensis sp. nov., isolated from the intestines of marine benthic organisms.</title>
        <authorList>
            <person name="Lin X."/>
            <person name="Fang S."/>
            <person name="Hu X."/>
        </authorList>
    </citation>
    <scope>NUCLEOTIDE SEQUENCE [LARGE SCALE GENOMIC DNA]</scope>
    <source>
        <strain evidence="1 2">YIC-827</strain>
    </source>
</reference>
<dbReference type="Pfam" id="PF03702">
    <property type="entry name" value="AnmK"/>
    <property type="match status" value="1"/>
</dbReference>
<accession>A0ABU9MU75</accession>